<comment type="similarity">
    <text evidence="1 4">Belongs to the D-isomer specific 2-hydroxyacid dehydrogenase family.</text>
</comment>
<evidence type="ECO:0000256" key="2">
    <source>
        <dbReference type="ARBA" id="ARBA00023002"/>
    </source>
</evidence>
<evidence type="ECO:0000313" key="8">
    <source>
        <dbReference type="Proteomes" id="UP000566324"/>
    </source>
</evidence>
<dbReference type="GO" id="GO:0016616">
    <property type="term" value="F:oxidoreductase activity, acting on the CH-OH group of donors, NAD or NADP as acceptor"/>
    <property type="evidence" value="ECO:0007669"/>
    <property type="project" value="InterPro"/>
</dbReference>
<dbReference type="GO" id="GO:0051287">
    <property type="term" value="F:NAD binding"/>
    <property type="evidence" value="ECO:0007669"/>
    <property type="project" value="InterPro"/>
</dbReference>
<keyword evidence="8" id="KW-1185">Reference proteome</keyword>
<proteinExistence type="inferred from homology"/>
<evidence type="ECO:0000256" key="3">
    <source>
        <dbReference type="ARBA" id="ARBA00023027"/>
    </source>
</evidence>
<dbReference type="EMBL" id="JACHNZ010000026">
    <property type="protein sequence ID" value="MBB4632736.1"/>
    <property type="molecule type" value="Genomic_DNA"/>
</dbReference>
<name>A0A7W7F6W2_9SPHN</name>
<evidence type="ECO:0000256" key="1">
    <source>
        <dbReference type="ARBA" id="ARBA00005854"/>
    </source>
</evidence>
<dbReference type="FunFam" id="3.40.50.720:FF:000203">
    <property type="entry name" value="D-3-phosphoglycerate dehydrogenase (SerA)"/>
    <property type="match status" value="1"/>
</dbReference>
<gene>
    <name evidence="7" type="ORF">GGQ98_002363</name>
</gene>
<dbReference type="InterPro" id="IPR050418">
    <property type="entry name" value="D-iso_2-hydroxyacid_DH_PdxB"/>
</dbReference>
<dbReference type="PANTHER" id="PTHR43761:SF1">
    <property type="entry name" value="D-ISOMER SPECIFIC 2-HYDROXYACID DEHYDROGENASE CATALYTIC DOMAIN-CONTAINING PROTEIN-RELATED"/>
    <property type="match status" value="1"/>
</dbReference>
<keyword evidence="3" id="KW-0520">NAD</keyword>
<dbReference type="SUPFAM" id="SSF51735">
    <property type="entry name" value="NAD(P)-binding Rossmann-fold domains"/>
    <property type="match status" value="1"/>
</dbReference>
<evidence type="ECO:0000256" key="4">
    <source>
        <dbReference type="RuleBase" id="RU003719"/>
    </source>
</evidence>
<dbReference type="Gene3D" id="3.40.50.720">
    <property type="entry name" value="NAD(P)-binding Rossmann-like Domain"/>
    <property type="match status" value="2"/>
</dbReference>
<dbReference type="SUPFAM" id="SSF52283">
    <property type="entry name" value="Formate/glycerate dehydrogenase catalytic domain-like"/>
    <property type="match status" value="1"/>
</dbReference>
<evidence type="ECO:0000313" key="7">
    <source>
        <dbReference type="EMBL" id="MBB4632736.1"/>
    </source>
</evidence>
<dbReference type="Pfam" id="PF02826">
    <property type="entry name" value="2-Hacid_dh_C"/>
    <property type="match status" value="1"/>
</dbReference>
<dbReference type="InterPro" id="IPR036291">
    <property type="entry name" value="NAD(P)-bd_dom_sf"/>
</dbReference>
<dbReference type="PROSITE" id="PS00670">
    <property type="entry name" value="D_2_HYDROXYACID_DH_2"/>
    <property type="match status" value="1"/>
</dbReference>
<dbReference type="Proteomes" id="UP000566324">
    <property type="component" value="Unassembled WGS sequence"/>
</dbReference>
<dbReference type="PROSITE" id="PS00671">
    <property type="entry name" value="D_2_HYDROXYACID_DH_3"/>
    <property type="match status" value="1"/>
</dbReference>
<evidence type="ECO:0000259" key="5">
    <source>
        <dbReference type="Pfam" id="PF00389"/>
    </source>
</evidence>
<dbReference type="PANTHER" id="PTHR43761">
    <property type="entry name" value="D-ISOMER SPECIFIC 2-HYDROXYACID DEHYDROGENASE FAMILY PROTEIN (AFU_ORTHOLOGUE AFUA_1G13630)"/>
    <property type="match status" value="1"/>
</dbReference>
<dbReference type="InterPro" id="IPR029753">
    <property type="entry name" value="D-isomer_DH_CS"/>
</dbReference>
<feature type="domain" description="D-isomer specific 2-hydroxyacid dehydrogenase catalytic" evidence="5">
    <location>
        <begin position="25"/>
        <end position="311"/>
    </location>
</feature>
<evidence type="ECO:0000259" key="6">
    <source>
        <dbReference type="Pfam" id="PF02826"/>
    </source>
</evidence>
<keyword evidence="2 4" id="KW-0560">Oxidoreductase</keyword>
<dbReference type="AlphaFoldDB" id="A0A7W7F6W2"/>
<feature type="domain" description="D-isomer specific 2-hydroxyacid dehydrogenase NAD-binding" evidence="6">
    <location>
        <begin position="105"/>
        <end position="280"/>
    </location>
</feature>
<dbReference type="InterPro" id="IPR006140">
    <property type="entry name" value="D-isomer_DH_NAD-bd"/>
</dbReference>
<accession>A0A7W7F6W2</accession>
<comment type="caution">
    <text evidence="7">The sequence shown here is derived from an EMBL/GenBank/DDBJ whole genome shotgun (WGS) entry which is preliminary data.</text>
</comment>
<reference evidence="7 8" key="1">
    <citation type="submission" date="2020-08" db="EMBL/GenBank/DDBJ databases">
        <title>Genomic Encyclopedia of Type Strains, Phase IV (KMG-IV): sequencing the most valuable type-strain genomes for metagenomic binning, comparative biology and taxonomic classification.</title>
        <authorList>
            <person name="Goeker M."/>
        </authorList>
    </citation>
    <scope>NUCLEOTIDE SEQUENCE [LARGE SCALE GENOMIC DNA]</scope>
    <source>
        <strain evidence="7 8">DSM 17328</strain>
    </source>
</reference>
<dbReference type="Pfam" id="PF00389">
    <property type="entry name" value="2-Hacid_dh"/>
    <property type="match status" value="1"/>
</dbReference>
<organism evidence="7 8">
    <name type="scientific">Sphingosinicella soli</name>
    <dbReference type="NCBI Taxonomy" id="333708"/>
    <lineage>
        <taxon>Bacteria</taxon>
        <taxon>Pseudomonadati</taxon>
        <taxon>Pseudomonadota</taxon>
        <taxon>Alphaproteobacteria</taxon>
        <taxon>Sphingomonadales</taxon>
        <taxon>Sphingosinicellaceae</taxon>
        <taxon>Sphingosinicella</taxon>
    </lineage>
</organism>
<sequence>MKILLHARPSAGFRAQVDAVFGSGITIVDEADDAGFRREMADTEVLLHVLTPVRPYHIAAAPKLKLVQKLGVGVNTIALDAAKDAGVAVCNMPGVNAQAVAEMALALLLSVLRRTPYFDAMTRAGRGWEADSAVLDGVGEIAGRTVGLVGFGNTAARLARALEALGARVVYTARAAKADVPYAYLPLADLLAEADVVSLHAPLTEETQGMIGRGTIAAMKPGAILINTARGELVDEAALADALRAGHLRGAGLDVFAAEPAGADNPLFALPQVVLSPHIAWLTPETLGRCLAIAQENVRRLAAGEPLLNRVV</sequence>
<protein>
    <submittedName>
        <fullName evidence="7">Phosphoglycerate dehydrogenase-like enzyme</fullName>
    </submittedName>
</protein>
<dbReference type="RefSeq" id="WP_341534201.1">
    <property type="nucleotide sequence ID" value="NZ_JACHNZ010000026.1"/>
</dbReference>
<dbReference type="InterPro" id="IPR006139">
    <property type="entry name" value="D-isomer_2_OHA_DH_cat_dom"/>
</dbReference>